<dbReference type="AlphaFoldDB" id="A0A1H1DNK2"/>
<evidence type="ECO:0000313" key="2">
    <source>
        <dbReference type="EMBL" id="SDQ77930.1"/>
    </source>
</evidence>
<protein>
    <submittedName>
        <fullName evidence="2">Glycosyl transferase family 2</fullName>
    </submittedName>
</protein>
<dbReference type="EMBL" id="FNKL01000003">
    <property type="protein sequence ID" value="SDQ77930.1"/>
    <property type="molecule type" value="Genomic_DNA"/>
</dbReference>
<dbReference type="InterPro" id="IPR001173">
    <property type="entry name" value="Glyco_trans_2-like"/>
</dbReference>
<dbReference type="InterPro" id="IPR029044">
    <property type="entry name" value="Nucleotide-diphossugar_trans"/>
</dbReference>
<keyword evidence="3" id="KW-1185">Reference proteome</keyword>
<dbReference type="SUPFAM" id="SSF53448">
    <property type="entry name" value="Nucleotide-diphospho-sugar transferases"/>
    <property type="match status" value="1"/>
</dbReference>
<proteinExistence type="predicted"/>
<evidence type="ECO:0000313" key="3">
    <source>
        <dbReference type="Proteomes" id="UP000199627"/>
    </source>
</evidence>
<gene>
    <name evidence="2" type="ORF">SAMN05421664_2562</name>
</gene>
<dbReference type="GO" id="GO:0016758">
    <property type="term" value="F:hexosyltransferase activity"/>
    <property type="evidence" value="ECO:0007669"/>
    <property type="project" value="UniProtKB-ARBA"/>
</dbReference>
<sequence length="276" mass="32231">MKKVSILIANYNNGKYFEDCYHSLVNQTHENWEAIIVDDCSTDNSLEIIREIIKNDNRFILISNETNKGCGYTKRRCAELATGHFCAYLDPDDALFPYAVERSLEEFELNNEIIATYSQLQFCDENMSPQKTFDKIKQVQNDKYFFNCPIQISAFFVFKRDIYLKTSGINPNLRSAVDQDLYLKLLEHGNPKFIQEVLYKYRLHSSGISQQSSKQGAKDSFAKVIHESMKRRGIETINNRPVPKEYTNSEEIYKLLEYQTKILYRIQAKAKSIFQN</sequence>
<evidence type="ECO:0000259" key="1">
    <source>
        <dbReference type="Pfam" id="PF00535"/>
    </source>
</evidence>
<dbReference type="Gene3D" id="3.90.550.10">
    <property type="entry name" value="Spore Coat Polysaccharide Biosynthesis Protein SpsA, Chain A"/>
    <property type="match status" value="1"/>
</dbReference>
<organism evidence="2 3">
    <name type="scientific">Chryseobacterium soldanellicola</name>
    <dbReference type="NCBI Taxonomy" id="311333"/>
    <lineage>
        <taxon>Bacteria</taxon>
        <taxon>Pseudomonadati</taxon>
        <taxon>Bacteroidota</taxon>
        <taxon>Flavobacteriia</taxon>
        <taxon>Flavobacteriales</taxon>
        <taxon>Weeksellaceae</taxon>
        <taxon>Chryseobacterium group</taxon>
        <taxon>Chryseobacterium</taxon>
    </lineage>
</organism>
<keyword evidence="2" id="KW-0808">Transferase</keyword>
<dbReference type="RefSeq" id="WP_089756115.1">
    <property type="nucleotide sequence ID" value="NZ_FNKL01000003.1"/>
</dbReference>
<dbReference type="OrthoDB" id="635429at2"/>
<name>A0A1H1DNK2_9FLAO</name>
<dbReference type="PANTHER" id="PTHR22916:SF3">
    <property type="entry name" value="UDP-GLCNAC:BETAGAL BETA-1,3-N-ACETYLGLUCOSAMINYLTRANSFERASE-LIKE PROTEIN 1"/>
    <property type="match status" value="1"/>
</dbReference>
<dbReference type="Pfam" id="PF00535">
    <property type="entry name" value="Glycos_transf_2"/>
    <property type="match status" value="1"/>
</dbReference>
<dbReference type="PANTHER" id="PTHR22916">
    <property type="entry name" value="GLYCOSYLTRANSFERASE"/>
    <property type="match status" value="1"/>
</dbReference>
<dbReference type="STRING" id="311333.SAMN05421664_2562"/>
<feature type="domain" description="Glycosyltransferase 2-like" evidence="1">
    <location>
        <begin position="5"/>
        <end position="163"/>
    </location>
</feature>
<accession>A0A1H1DNK2</accession>
<reference evidence="3" key="1">
    <citation type="submission" date="2016-10" db="EMBL/GenBank/DDBJ databases">
        <authorList>
            <person name="Varghese N."/>
            <person name="Submissions S."/>
        </authorList>
    </citation>
    <scope>NUCLEOTIDE SEQUENCE [LARGE SCALE GENOMIC DNA]</scope>
    <source>
        <strain evidence="3">DSM 17072</strain>
    </source>
</reference>
<dbReference type="CDD" id="cd00761">
    <property type="entry name" value="Glyco_tranf_GTA_type"/>
    <property type="match status" value="1"/>
</dbReference>
<dbReference type="Proteomes" id="UP000199627">
    <property type="component" value="Unassembled WGS sequence"/>
</dbReference>